<dbReference type="AlphaFoldDB" id="A0A517SA80"/>
<evidence type="ECO:0000256" key="1">
    <source>
        <dbReference type="SAM" id="SignalP"/>
    </source>
</evidence>
<sequence precursor="true">MSNVIAFILSLTFPTRFGARVRCYLCCTAALLALSSRPAFAQRVPLYEDPALLIVMVPYYQHETLDDTDAVIAPALAYAEAFAWGRYQVTISIGFDATRNQAEQLNPIKAKVEAINERLIQANKRRRAPGTQLHEINCSDSHFSTSGQAHDEIDEWMDVHFGRRTRTGGRRAANGRIALRGHGEWRLGVTGEKPIKTPQGDFLLASDEKFGSGGIRLQTIMQDAFDRGIPLHIDWDACRSTKEVPGFLRDREDAVPISQKIDASASDSGKPKSLSDIAASLRRRSLVLLSTPEWRSDVTFTRYPGKEIPNQSQHSLLAATATGLSLSDIGDGPVKLRVKKTVNLDRASPHPSECTTRELLAFNLIHLGDPTAFQQPIAHKYGPIDPQLVIYSRRKDHDYLPAHTNILDGASPLAQFEMNLNVVDDAFAFKRSGFGTNVYANVSLNPGGREHTGFRITETPRWIELFVRVPKTSDPVTFCAQPGFPDGFVTDYNGRWKQHSIPADGKVYSCTVWLRPKSDVLDEYDFFDGFLTTLSLSPPSADIAGPVDKASRGWPLGAELQLLGCRLVDKAPGKETPQLATDWLHSVPLEGVEARDLQQYWWCDSTLQLTADLQVARPASAGTSLRQRRTVTGSLKPGAYSWGFEGAVSPSFFVDAGEQQLSFSIRRQKTPDSDQKPCIGIVAYSDVEVLGEKEIPLDRELTKDTMSFTRPGELKALSVLVRDCPDVTVERIDIIHVNKHKSK</sequence>
<feature type="signal peptide" evidence="1">
    <location>
        <begin position="1"/>
        <end position="41"/>
    </location>
</feature>
<feature type="chain" id="PRO_5021714964" evidence="1">
    <location>
        <begin position="42"/>
        <end position="743"/>
    </location>
</feature>
<evidence type="ECO:0000313" key="2">
    <source>
        <dbReference type="EMBL" id="QDT53023.1"/>
    </source>
</evidence>
<proteinExistence type="predicted"/>
<dbReference type="EMBL" id="CP036271">
    <property type="protein sequence ID" value="QDT53023.1"/>
    <property type="molecule type" value="Genomic_DNA"/>
</dbReference>
<reference evidence="2 3" key="1">
    <citation type="submission" date="2019-02" db="EMBL/GenBank/DDBJ databases">
        <title>Deep-cultivation of Planctomycetes and their phenomic and genomic characterization uncovers novel biology.</title>
        <authorList>
            <person name="Wiegand S."/>
            <person name="Jogler M."/>
            <person name="Boedeker C."/>
            <person name="Pinto D."/>
            <person name="Vollmers J."/>
            <person name="Rivas-Marin E."/>
            <person name="Kohn T."/>
            <person name="Peeters S.H."/>
            <person name="Heuer A."/>
            <person name="Rast P."/>
            <person name="Oberbeckmann S."/>
            <person name="Bunk B."/>
            <person name="Jeske O."/>
            <person name="Meyerdierks A."/>
            <person name="Storesund J.E."/>
            <person name="Kallscheuer N."/>
            <person name="Luecker S."/>
            <person name="Lage O.M."/>
            <person name="Pohl T."/>
            <person name="Merkel B.J."/>
            <person name="Hornburger P."/>
            <person name="Mueller R.-W."/>
            <person name="Bruemmer F."/>
            <person name="Labrenz M."/>
            <person name="Spormann A.M."/>
            <person name="Op den Camp H."/>
            <person name="Overmann J."/>
            <person name="Amann R."/>
            <person name="Jetten M.S.M."/>
            <person name="Mascher T."/>
            <person name="Medema M.H."/>
            <person name="Devos D.P."/>
            <person name="Kaster A.-K."/>
            <person name="Ovreas L."/>
            <person name="Rohde M."/>
            <person name="Galperin M.Y."/>
            <person name="Jogler C."/>
        </authorList>
    </citation>
    <scope>NUCLEOTIDE SEQUENCE [LARGE SCALE GENOMIC DNA]</scope>
    <source>
        <strain evidence="2 3">Pan44</strain>
    </source>
</reference>
<dbReference type="InParanoid" id="A0A517SA80"/>
<keyword evidence="3" id="KW-1185">Reference proteome</keyword>
<keyword evidence="1" id="KW-0732">Signal</keyword>
<name>A0A517SA80_9PLAN</name>
<evidence type="ECO:0000313" key="3">
    <source>
        <dbReference type="Proteomes" id="UP000315700"/>
    </source>
</evidence>
<gene>
    <name evidence="2" type="ORF">Pan44_10380</name>
</gene>
<protein>
    <submittedName>
        <fullName evidence="2">Uncharacterized protein</fullName>
    </submittedName>
</protein>
<dbReference type="KEGG" id="ccos:Pan44_10380"/>
<accession>A0A517SA80</accession>
<dbReference type="Proteomes" id="UP000315700">
    <property type="component" value="Chromosome"/>
</dbReference>
<organism evidence="2 3">
    <name type="scientific">Caulifigura coniformis</name>
    <dbReference type="NCBI Taxonomy" id="2527983"/>
    <lineage>
        <taxon>Bacteria</taxon>
        <taxon>Pseudomonadati</taxon>
        <taxon>Planctomycetota</taxon>
        <taxon>Planctomycetia</taxon>
        <taxon>Planctomycetales</taxon>
        <taxon>Planctomycetaceae</taxon>
        <taxon>Caulifigura</taxon>
    </lineage>
</organism>